<dbReference type="InterPro" id="IPR001633">
    <property type="entry name" value="EAL_dom"/>
</dbReference>
<dbReference type="Gene3D" id="3.30.70.270">
    <property type="match status" value="1"/>
</dbReference>
<proteinExistence type="predicted"/>
<dbReference type="EMBL" id="LODL01000035">
    <property type="protein sequence ID" value="KXB29863.1"/>
    <property type="molecule type" value="Genomic_DNA"/>
</dbReference>
<dbReference type="Gene3D" id="3.20.20.450">
    <property type="entry name" value="EAL domain"/>
    <property type="match status" value="1"/>
</dbReference>
<name>A0A133XG11_9RHOO</name>
<dbReference type="InterPro" id="IPR043128">
    <property type="entry name" value="Rev_trsase/Diguanyl_cyclase"/>
</dbReference>
<sequence>MTVAAGKTILEQDLSDAAGGAGEFARHALSLAEQGEMFRSTMDAAQVGIFILQDRRFKYANPFFLRLFGFTAEELVDRLGPLDIVVPEQHPVVLEQMQQRMIGVNGHNYELTAVRKNGSTFPAMVRGSPVTFGGQPASVGTVLDVSAQKAAEQRIRELADFDVLTGLPNRRLLRDRFAQLLAGAERDGSAIALIFLDLDHFKRVNDSLGHSVGDDLLCEVARRVDTVIRRVDTVARLGGDEFIFALPATHTAAATEVARRLLEVFGKPFAVAGHELTVTGSLGISVFPQDGEDLETLLKNADAAMYKAKELGRNTFQFYNSAMNTATLERLLMESNLRRALIQEEFTLFYQPLVSLQSGLVIGVEALIRWQHPDLGMIMPDRFIHVAEETGLINQIGDWVLCEACRQAQRWVKAGLPPLIMAVNVAPVQFRQAGFVEVVAGALAASGLEASRLELEVTERTVMHDADINLGTLSALHRMGVELSLDDFGTGYSSLAYLKRFPVGKLKIDRSFINDLETDADDQAIASTIVSMGRNLRLTVLAEGVETIEQLALLRKMGCDMAQGYHFSRPLPAEQIADLLRQQPFMNRND</sequence>
<dbReference type="Pfam" id="PF00563">
    <property type="entry name" value="EAL"/>
    <property type="match status" value="1"/>
</dbReference>
<dbReference type="AlphaFoldDB" id="A0A133XG11"/>
<evidence type="ECO:0000256" key="1">
    <source>
        <dbReference type="ARBA" id="ARBA00051114"/>
    </source>
</evidence>
<feature type="domain" description="PAC" evidence="3">
    <location>
        <begin position="107"/>
        <end position="157"/>
    </location>
</feature>
<feature type="domain" description="PAS" evidence="2">
    <location>
        <begin position="59"/>
        <end position="104"/>
    </location>
</feature>
<accession>A0A133XG11</accession>
<dbReference type="CDD" id="cd00130">
    <property type="entry name" value="PAS"/>
    <property type="match status" value="1"/>
</dbReference>
<reference evidence="6 7" key="1">
    <citation type="submission" date="2015-12" db="EMBL/GenBank/DDBJ databases">
        <title>Nitrous oxide reduction kinetics distinguish bacteria harboring typical versus atypical NosZ.</title>
        <authorList>
            <person name="Yoon S."/>
            <person name="Nissen S."/>
            <person name="Park D."/>
            <person name="Sanford R.A."/>
            <person name="Loeffler F.E."/>
        </authorList>
    </citation>
    <scope>NUCLEOTIDE SEQUENCE [LARGE SCALE GENOMIC DNA]</scope>
    <source>
        <strain evidence="6 7">ATCC BAA-841</strain>
    </source>
</reference>
<evidence type="ECO:0000259" key="4">
    <source>
        <dbReference type="PROSITE" id="PS50883"/>
    </source>
</evidence>
<dbReference type="Pfam" id="PF00990">
    <property type="entry name" value="GGDEF"/>
    <property type="match status" value="1"/>
</dbReference>
<dbReference type="PANTHER" id="PTHR44757">
    <property type="entry name" value="DIGUANYLATE CYCLASE DGCP"/>
    <property type="match status" value="1"/>
</dbReference>
<dbReference type="SMART" id="SM00052">
    <property type="entry name" value="EAL"/>
    <property type="match status" value="1"/>
</dbReference>
<organism evidence="6 7">
    <name type="scientific">Dechloromonas denitrificans</name>
    <dbReference type="NCBI Taxonomy" id="281362"/>
    <lineage>
        <taxon>Bacteria</taxon>
        <taxon>Pseudomonadati</taxon>
        <taxon>Pseudomonadota</taxon>
        <taxon>Betaproteobacteria</taxon>
        <taxon>Rhodocyclales</taxon>
        <taxon>Azonexaceae</taxon>
        <taxon>Dechloromonas</taxon>
    </lineage>
</organism>
<dbReference type="InterPro" id="IPR000014">
    <property type="entry name" value="PAS"/>
</dbReference>
<dbReference type="SUPFAM" id="SSF141868">
    <property type="entry name" value="EAL domain-like"/>
    <property type="match status" value="1"/>
</dbReference>
<dbReference type="NCBIfam" id="TIGR00254">
    <property type="entry name" value="GGDEF"/>
    <property type="match status" value="1"/>
</dbReference>
<dbReference type="Gene3D" id="3.30.450.20">
    <property type="entry name" value="PAS domain"/>
    <property type="match status" value="1"/>
</dbReference>
<dbReference type="SMART" id="SM00267">
    <property type="entry name" value="GGDEF"/>
    <property type="match status" value="1"/>
</dbReference>
<dbReference type="Pfam" id="PF13426">
    <property type="entry name" value="PAS_9"/>
    <property type="match status" value="1"/>
</dbReference>
<dbReference type="PROSITE" id="PS50887">
    <property type="entry name" value="GGDEF"/>
    <property type="match status" value="1"/>
</dbReference>
<dbReference type="SMART" id="SM00091">
    <property type="entry name" value="PAS"/>
    <property type="match status" value="2"/>
</dbReference>
<dbReference type="InterPro" id="IPR035919">
    <property type="entry name" value="EAL_sf"/>
</dbReference>
<dbReference type="InterPro" id="IPR052155">
    <property type="entry name" value="Biofilm_reg_signaling"/>
</dbReference>
<dbReference type="STRING" id="281362.AT959_18275"/>
<evidence type="ECO:0000259" key="2">
    <source>
        <dbReference type="PROSITE" id="PS50112"/>
    </source>
</evidence>
<comment type="caution">
    <text evidence="6">The sequence shown here is derived from an EMBL/GenBank/DDBJ whole genome shotgun (WGS) entry which is preliminary data.</text>
</comment>
<dbReference type="NCBIfam" id="TIGR00229">
    <property type="entry name" value="sensory_box"/>
    <property type="match status" value="1"/>
</dbReference>
<dbReference type="CDD" id="cd01948">
    <property type="entry name" value="EAL"/>
    <property type="match status" value="1"/>
</dbReference>
<feature type="domain" description="GGDEF" evidence="5">
    <location>
        <begin position="189"/>
        <end position="321"/>
    </location>
</feature>
<evidence type="ECO:0000259" key="3">
    <source>
        <dbReference type="PROSITE" id="PS50113"/>
    </source>
</evidence>
<dbReference type="GO" id="GO:0071732">
    <property type="term" value="P:cellular response to nitric oxide"/>
    <property type="evidence" value="ECO:0007669"/>
    <property type="project" value="UniProtKB-ARBA"/>
</dbReference>
<dbReference type="GO" id="GO:0071111">
    <property type="term" value="F:cyclic-guanylate-specific phosphodiesterase activity"/>
    <property type="evidence" value="ECO:0007669"/>
    <property type="project" value="UniProtKB-EC"/>
</dbReference>
<dbReference type="PANTHER" id="PTHR44757:SF2">
    <property type="entry name" value="BIOFILM ARCHITECTURE MAINTENANCE PROTEIN MBAA"/>
    <property type="match status" value="1"/>
</dbReference>
<dbReference type="SUPFAM" id="SSF55785">
    <property type="entry name" value="PYP-like sensor domain (PAS domain)"/>
    <property type="match status" value="1"/>
</dbReference>
<dbReference type="FunFam" id="3.20.20.450:FF:000001">
    <property type="entry name" value="Cyclic di-GMP phosphodiesterase yahA"/>
    <property type="match status" value="1"/>
</dbReference>
<comment type="catalytic activity">
    <reaction evidence="1">
        <text>3',3'-c-di-GMP + H2O = 5'-phosphoguanylyl(3'-&gt;5')guanosine + H(+)</text>
        <dbReference type="Rhea" id="RHEA:24902"/>
        <dbReference type="ChEBI" id="CHEBI:15377"/>
        <dbReference type="ChEBI" id="CHEBI:15378"/>
        <dbReference type="ChEBI" id="CHEBI:58754"/>
        <dbReference type="ChEBI" id="CHEBI:58805"/>
        <dbReference type="EC" id="3.1.4.52"/>
    </reaction>
    <physiologicalReaction direction="left-to-right" evidence="1">
        <dbReference type="Rhea" id="RHEA:24903"/>
    </physiologicalReaction>
</comment>
<dbReference type="SUPFAM" id="SSF55073">
    <property type="entry name" value="Nucleotide cyclase"/>
    <property type="match status" value="1"/>
</dbReference>
<dbReference type="PROSITE" id="PS50883">
    <property type="entry name" value="EAL"/>
    <property type="match status" value="1"/>
</dbReference>
<evidence type="ECO:0000313" key="6">
    <source>
        <dbReference type="EMBL" id="KXB29863.1"/>
    </source>
</evidence>
<dbReference type="RefSeq" id="WP_066886323.1">
    <property type="nucleotide sequence ID" value="NZ_LODL01000035.1"/>
</dbReference>
<evidence type="ECO:0000313" key="7">
    <source>
        <dbReference type="Proteomes" id="UP000070186"/>
    </source>
</evidence>
<dbReference type="PROSITE" id="PS50113">
    <property type="entry name" value="PAC"/>
    <property type="match status" value="1"/>
</dbReference>
<evidence type="ECO:0000259" key="5">
    <source>
        <dbReference type="PROSITE" id="PS50887"/>
    </source>
</evidence>
<dbReference type="InterPro" id="IPR029787">
    <property type="entry name" value="Nucleotide_cyclase"/>
</dbReference>
<dbReference type="FunFam" id="3.30.70.270:FF:000001">
    <property type="entry name" value="Diguanylate cyclase domain protein"/>
    <property type="match status" value="1"/>
</dbReference>
<keyword evidence="7" id="KW-1185">Reference proteome</keyword>
<protein>
    <submittedName>
        <fullName evidence="6">Diguanylate cyclase</fullName>
    </submittedName>
</protein>
<dbReference type="InterPro" id="IPR035965">
    <property type="entry name" value="PAS-like_dom_sf"/>
</dbReference>
<feature type="domain" description="EAL" evidence="4">
    <location>
        <begin position="330"/>
        <end position="584"/>
    </location>
</feature>
<dbReference type="InterPro" id="IPR000160">
    <property type="entry name" value="GGDEF_dom"/>
</dbReference>
<dbReference type="InterPro" id="IPR000700">
    <property type="entry name" value="PAS-assoc_C"/>
</dbReference>
<dbReference type="Proteomes" id="UP000070186">
    <property type="component" value="Unassembled WGS sequence"/>
</dbReference>
<dbReference type="CDD" id="cd01949">
    <property type="entry name" value="GGDEF"/>
    <property type="match status" value="1"/>
</dbReference>
<gene>
    <name evidence="6" type="ORF">AT959_18275</name>
</gene>
<dbReference type="PROSITE" id="PS50112">
    <property type="entry name" value="PAS"/>
    <property type="match status" value="1"/>
</dbReference>